<accession>A0A8H4PFZ8</accession>
<keyword evidence="6" id="KW-0325">Glycoprotein</keyword>
<gene>
    <name evidence="10" type="ORF">FALBO_3429</name>
</gene>
<evidence type="ECO:0000256" key="4">
    <source>
        <dbReference type="ARBA" id="ARBA00022989"/>
    </source>
</evidence>
<evidence type="ECO:0000256" key="8">
    <source>
        <dbReference type="SAM" id="SignalP"/>
    </source>
</evidence>
<dbReference type="Pfam" id="PF01822">
    <property type="entry name" value="WSC"/>
    <property type="match status" value="4"/>
</dbReference>
<evidence type="ECO:0000256" key="2">
    <source>
        <dbReference type="ARBA" id="ARBA00022692"/>
    </source>
</evidence>
<dbReference type="EMBL" id="JAADYS010000447">
    <property type="protein sequence ID" value="KAF4469668.1"/>
    <property type="molecule type" value="Genomic_DNA"/>
</dbReference>
<comment type="subcellular location">
    <subcellularLocation>
        <location evidence="1">Membrane</location>
        <topology evidence="1">Single-pass membrane protein</topology>
    </subcellularLocation>
</comment>
<feature type="compositionally biased region" description="Polar residues" evidence="7">
    <location>
        <begin position="396"/>
        <end position="407"/>
    </location>
</feature>
<evidence type="ECO:0000256" key="6">
    <source>
        <dbReference type="ARBA" id="ARBA00023180"/>
    </source>
</evidence>
<dbReference type="OrthoDB" id="2019572at2759"/>
<dbReference type="PANTHER" id="PTHR24269">
    <property type="entry name" value="KREMEN PROTEIN"/>
    <property type="match status" value="1"/>
</dbReference>
<evidence type="ECO:0000313" key="11">
    <source>
        <dbReference type="Proteomes" id="UP000554235"/>
    </source>
</evidence>
<feature type="region of interest" description="Disordered" evidence="7">
    <location>
        <begin position="491"/>
        <end position="523"/>
    </location>
</feature>
<protein>
    <recommendedName>
        <fullName evidence="9">WSC domain-containing protein</fullName>
    </recommendedName>
</protein>
<dbReference type="SMART" id="SM00321">
    <property type="entry name" value="WSC"/>
    <property type="match status" value="5"/>
</dbReference>
<feature type="domain" description="WSC" evidence="9">
    <location>
        <begin position="270"/>
        <end position="366"/>
    </location>
</feature>
<dbReference type="InterPro" id="IPR051836">
    <property type="entry name" value="Kremen_rcpt"/>
</dbReference>
<feature type="region of interest" description="Disordered" evidence="7">
    <location>
        <begin position="396"/>
        <end position="430"/>
    </location>
</feature>
<evidence type="ECO:0000256" key="7">
    <source>
        <dbReference type="SAM" id="MobiDB-lite"/>
    </source>
</evidence>
<proteinExistence type="predicted"/>
<dbReference type="GO" id="GO:0005886">
    <property type="term" value="C:plasma membrane"/>
    <property type="evidence" value="ECO:0007669"/>
    <property type="project" value="TreeGrafter"/>
</dbReference>
<evidence type="ECO:0000313" key="10">
    <source>
        <dbReference type="EMBL" id="KAF4469668.1"/>
    </source>
</evidence>
<feature type="compositionally biased region" description="Low complexity" evidence="7">
    <location>
        <begin position="408"/>
        <end position="428"/>
    </location>
</feature>
<dbReference type="PANTHER" id="PTHR24269:SF16">
    <property type="entry name" value="PROTEIN SLG1"/>
    <property type="match status" value="1"/>
</dbReference>
<comment type="caution">
    <text evidence="10">The sequence shown here is derived from an EMBL/GenBank/DDBJ whole genome shotgun (WGS) entry which is preliminary data.</text>
</comment>
<evidence type="ECO:0000256" key="1">
    <source>
        <dbReference type="ARBA" id="ARBA00004167"/>
    </source>
</evidence>
<keyword evidence="4" id="KW-1133">Transmembrane helix</keyword>
<organism evidence="10 11">
    <name type="scientific">Fusarium albosuccineum</name>
    <dbReference type="NCBI Taxonomy" id="1237068"/>
    <lineage>
        <taxon>Eukaryota</taxon>
        <taxon>Fungi</taxon>
        <taxon>Dikarya</taxon>
        <taxon>Ascomycota</taxon>
        <taxon>Pezizomycotina</taxon>
        <taxon>Sordariomycetes</taxon>
        <taxon>Hypocreomycetidae</taxon>
        <taxon>Hypocreales</taxon>
        <taxon>Nectriaceae</taxon>
        <taxon>Fusarium</taxon>
        <taxon>Fusarium decemcellulare species complex</taxon>
    </lineage>
</organism>
<feature type="domain" description="WSC" evidence="9">
    <location>
        <begin position="396"/>
        <end position="487"/>
    </location>
</feature>
<dbReference type="InterPro" id="IPR002889">
    <property type="entry name" value="WSC_carb-bd"/>
</dbReference>
<name>A0A8H4PFZ8_9HYPO</name>
<keyword evidence="5" id="KW-0472">Membrane</keyword>
<sequence>MNYVLFILWAALAAALSTKDITPPFDLHGCSSSLSSTAQDVVDIPARKINSLGMCFQYCRGFGKPVGMARADRCYCADTFPHESALLPDGRCDYKCPGYPLVNCGSIQYEAYSVFSTRIQAHVESDSIHDPLPSRPPLSADQLWRKLGETPKKGPCISYGCFGELPRPFSSTKIGLNGPSRCYRECKRKGSTVMVLQGSWCFCTDSYPSEKYRLDDSSCRYSRHGDLSKTCGGLGTLSIWSLNDTHNIDKPSSVVSRPKQQPIESPQLGRLTSQGCFSQLPTKLYPLKGRRHRTNSAENCAKTCQEWGMTVAVTKEFMCYCANNYPPERRLVPDELCRGPCPGDRKQACGGRPGSRYHAFSVYNTGQELDVKHEAEGPPKRRPVQQLPYRQPMANRMTSHGCFNQPPSMMTRRGSGRRSSNTGSSCSGFCKEESKPVAVTRGRECFCSDTYPRKSARVGDESCNTPCPGYPPHACGGDESWSVLHTGSKLSIKTNGEESSDAQSKLSHARPTPKKSAPAQLTPYGCFKDLPRYSSYTTSPHTGDKGDSCTHVCASSGRPVAVRSGGDCWCAGTHPPVSARVDDAKCWYECLKGAHETMCGGMSGGVQVYSVYDTRLKGDANPSQCPHPVLGRIKEGVSWVSEEGGEVIYNVQSGFGALAYRVMAMLHEGMVQLGWVSDEMEEEEVGDL</sequence>
<feature type="domain" description="WSC" evidence="9">
    <location>
        <begin position="155"/>
        <end position="243"/>
    </location>
</feature>
<keyword evidence="2" id="KW-0812">Transmembrane</keyword>
<keyword evidence="11" id="KW-1185">Reference proteome</keyword>
<feature type="domain" description="WSC" evidence="9">
    <location>
        <begin position="520"/>
        <end position="615"/>
    </location>
</feature>
<dbReference type="Proteomes" id="UP000554235">
    <property type="component" value="Unassembled WGS sequence"/>
</dbReference>
<feature type="domain" description="WSC" evidence="9">
    <location>
        <begin position="24"/>
        <end position="118"/>
    </location>
</feature>
<evidence type="ECO:0000256" key="5">
    <source>
        <dbReference type="ARBA" id="ARBA00023136"/>
    </source>
</evidence>
<evidence type="ECO:0000256" key="3">
    <source>
        <dbReference type="ARBA" id="ARBA00022729"/>
    </source>
</evidence>
<feature type="signal peptide" evidence="8">
    <location>
        <begin position="1"/>
        <end position="15"/>
    </location>
</feature>
<dbReference type="AlphaFoldDB" id="A0A8H4PFZ8"/>
<keyword evidence="3 8" id="KW-0732">Signal</keyword>
<reference evidence="10 11" key="1">
    <citation type="submission" date="2020-01" db="EMBL/GenBank/DDBJ databases">
        <title>Identification and distribution of gene clusters putatively required for synthesis of sphingolipid metabolism inhibitors in phylogenetically diverse species of the filamentous fungus Fusarium.</title>
        <authorList>
            <person name="Kim H.-S."/>
            <person name="Busman M."/>
            <person name="Brown D.W."/>
            <person name="Divon H."/>
            <person name="Uhlig S."/>
            <person name="Proctor R.H."/>
        </authorList>
    </citation>
    <scope>NUCLEOTIDE SEQUENCE [LARGE SCALE GENOMIC DNA]</scope>
    <source>
        <strain evidence="10 11">NRRL 20459</strain>
    </source>
</reference>
<dbReference type="PROSITE" id="PS51212">
    <property type="entry name" value="WSC"/>
    <property type="match status" value="5"/>
</dbReference>
<feature type="chain" id="PRO_5034008791" description="WSC domain-containing protein" evidence="8">
    <location>
        <begin position="16"/>
        <end position="688"/>
    </location>
</feature>
<evidence type="ECO:0000259" key="9">
    <source>
        <dbReference type="PROSITE" id="PS51212"/>
    </source>
</evidence>